<accession>A0ABV6ZZJ3</accession>
<comment type="caution">
    <text evidence="2">The sequence shown here is derived from an EMBL/GenBank/DDBJ whole genome shotgun (WGS) entry which is preliminary data.</text>
</comment>
<dbReference type="EMBL" id="JBHRSV010000026">
    <property type="protein sequence ID" value="MFC2926803.1"/>
    <property type="molecule type" value="Genomic_DNA"/>
</dbReference>
<organism evidence="2 3">
    <name type="scientific">Hyphobacterium vulgare</name>
    <dbReference type="NCBI Taxonomy" id="1736751"/>
    <lineage>
        <taxon>Bacteria</taxon>
        <taxon>Pseudomonadati</taxon>
        <taxon>Pseudomonadota</taxon>
        <taxon>Alphaproteobacteria</taxon>
        <taxon>Maricaulales</taxon>
        <taxon>Maricaulaceae</taxon>
        <taxon>Hyphobacterium</taxon>
    </lineage>
</organism>
<name>A0ABV6ZZJ3_9PROT</name>
<sequence length="48" mass="5097">MGRWLAGEGDIGASPAKQSDDAMRPDRLDAPLARIDQGFRGEGGAVQR</sequence>
<feature type="compositionally biased region" description="Basic and acidic residues" evidence="1">
    <location>
        <begin position="18"/>
        <end position="28"/>
    </location>
</feature>
<proteinExistence type="predicted"/>
<evidence type="ECO:0000313" key="3">
    <source>
        <dbReference type="Proteomes" id="UP001595379"/>
    </source>
</evidence>
<reference evidence="3" key="1">
    <citation type="journal article" date="2019" name="Int. J. Syst. Evol. Microbiol.">
        <title>The Global Catalogue of Microorganisms (GCM) 10K type strain sequencing project: providing services to taxonomists for standard genome sequencing and annotation.</title>
        <authorList>
            <consortium name="The Broad Institute Genomics Platform"/>
            <consortium name="The Broad Institute Genome Sequencing Center for Infectious Disease"/>
            <person name="Wu L."/>
            <person name="Ma J."/>
        </authorList>
    </citation>
    <scope>NUCLEOTIDE SEQUENCE [LARGE SCALE GENOMIC DNA]</scope>
    <source>
        <strain evidence="3">KCTC 52487</strain>
    </source>
</reference>
<dbReference type="Proteomes" id="UP001595379">
    <property type="component" value="Unassembled WGS sequence"/>
</dbReference>
<dbReference type="RefSeq" id="WP_343165130.1">
    <property type="nucleotide sequence ID" value="NZ_JBHRSV010000026.1"/>
</dbReference>
<feature type="region of interest" description="Disordered" evidence="1">
    <location>
        <begin position="1"/>
        <end position="28"/>
    </location>
</feature>
<gene>
    <name evidence="2" type="ORF">ACFOOR_11860</name>
</gene>
<keyword evidence="3" id="KW-1185">Reference proteome</keyword>
<evidence type="ECO:0000256" key="1">
    <source>
        <dbReference type="SAM" id="MobiDB-lite"/>
    </source>
</evidence>
<evidence type="ECO:0000313" key="2">
    <source>
        <dbReference type="EMBL" id="MFC2926803.1"/>
    </source>
</evidence>
<protein>
    <submittedName>
        <fullName evidence="2">Uncharacterized protein</fullName>
    </submittedName>
</protein>